<name>A0A5B8LFC7_9SPHN</name>
<reference evidence="2 3" key="1">
    <citation type="submission" date="2019-07" db="EMBL/GenBank/DDBJ databases">
        <title>Full genome sequence of Sphingomonas sp. 4R-6-7(HKS19).</title>
        <authorList>
            <person name="Im W.-T."/>
        </authorList>
    </citation>
    <scope>NUCLEOTIDE SEQUENCE [LARGE SCALE GENOMIC DNA]</scope>
    <source>
        <strain evidence="2 3">HKS19</strain>
    </source>
</reference>
<dbReference type="EMBL" id="CP042306">
    <property type="protein sequence ID" value="QDZ06424.1"/>
    <property type="molecule type" value="Genomic_DNA"/>
</dbReference>
<dbReference type="RefSeq" id="WP_146569508.1">
    <property type="nucleotide sequence ID" value="NZ_CP042306.1"/>
</dbReference>
<keyword evidence="1" id="KW-1133">Transmembrane helix</keyword>
<proteinExistence type="predicted"/>
<evidence type="ECO:0000256" key="1">
    <source>
        <dbReference type="SAM" id="Phobius"/>
    </source>
</evidence>
<feature type="transmembrane region" description="Helical" evidence="1">
    <location>
        <begin position="45"/>
        <end position="66"/>
    </location>
</feature>
<sequence>MAQHAYAMVIHDASLIDVAELSADVPPQDLTVVQPVKGDDSHNELATIVILALAPIPIAAFTAWALKKTASELVEYRVTIRRPDGTEMDVYLKINRRSSEAPDAQVIKQIAEALRVPESAIVNAAGV</sequence>
<gene>
    <name evidence="2" type="ORF">FPZ24_02155</name>
</gene>
<dbReference type="Proteomes" id="UP000315673">
    <property type="component" value="Chromosome"/>
</dbReference>
<dbReference type="KEGG" id="spai:FPZ24_02155"/>
<evidence type="ECO:0000313" key="3">
    <source>
        <dbReference type="Proteomes" id="UP000315673"/>
    </source>
</evidence>
<evidence type="ECO:0000313" key="2">
    <source>
        <dbReference type="EMBL" id="QDZ06424.1"/>
    </source>
</evidence>
<organism evidence="2 3">
    <name type="scientific">Sphingomonas panacisoli</name>
    <dbReference type="NCBI Taxonomy" id="1813879"/>
    <lineage>
        <taxon>Bacteria</taxon>
        <taxon>Pseudomonadati</taxon>
        <taxon>Pseudomonadota</taxon>
        <taxon>Alphaproteobacteria</taxon>
        <taxon>Sphingomonadales</taxon>
        <taxon>Sphingomonadaceae</taxon>
        <taxon>Sphingomonas</taxon>
    </lineage>
</organism>
<dbReference type="AlphaFoldDB" id="A0A5B8LFC7"/>
<keyword evidence="1" id="KW-0812">Transmembrane</keyword>
<keyword evidence="3" id="KW-1185">Reference proteome</keyword>
<keyword evidence="1" id="KW-0472">Membrane</keyword>
<accession>A0A5B8LFC7</accession>
<protein>
    <submittedName>
        <fullName evidence="2">Uncharacterized protein</fullName>
    </submittedName>
</protein>